<dbReference type="NCBIfam" id="TIGR00254">
    <property type="entry name" value="GGDEF"/>
    <property type="match status" value="1"/>
</dbReference>
<accession>A0A1I4P7L1</accession>
<reference evidence="5 6" key="1">
    <citation type="submission" date="2016-10" db="EMBL/GenBank/DDBJ databases">
        <authorList>
            <person name="de Groot N.N."/>
        </authorList>
    </citation>
    <scope>NUCLEOTIDE SEQUENCE [LARGE SCALE GENOMIC DNA]</scope>
    <source>
        <strain evidence="5 6">ATCC 43154</strain>
    </source>
</reference>
<dbReference type="Proteomes" id="UP000199470">
    <property type="component" value="Unassembled WGS sequence"/>
</dbReference>
<dbReference type="SMART" id="SM00267">
    <property type="entry name" value="GGDEF"/>
    <property type="match status" value="1"/>
</dbReference>
<dbReference type="InterPro" id="IPR043128">
    <property type="entry name" value="Rev_trsase/Diguanyl_cyclase"/>
</dbReference>
<feature type="transmembrane region" description="Helical" evidence="3">
    <location>
        <begin position="183"/>
        <end position="205"/>
    </location>
</feature>
<dbReference type="STRING" id="758825.SAMN02982985_03313"/>
<dbReference type="InterPro" id="IPR050469">
    <property type="entry name" value="Diguanylate_Cyclase"/>
</dbReference>
<comment type="catalytic activity">
    <reaction evidence="2">
        <text>2 GTP = 3',3'-c-di-GMP + 2 diphosphate</text>
        <dbReference type="Rhea" id="RHEA:24898"/>
        <dbReference type="ChEBI" id="CHEBI:33019"/>
        <dbReference type="ChEBI" id="CHEBI:37565"/>
        <dbReference type="ChEBI" id="CHEBI:58805"/>
        <dbReference type="EC" id="2.7.7.65"/>
    </reaction>
</comment>
<dbReference type="GO" id="GO:0052621">
    <property type="term" value="F:diguanylate cyclase activity"/>
    <property type="evidence" value="ECO:0007669"/>
    <property type="project" value="UniProtKB-EC"/>
</dbReference>
<evidence type="ECO:0000256" key="1">
    <source>
        <dbReference type="ARBA" id="ARBA00012528"/>
    </source>
</evidence>
<dbReference type="InterPro" id="IPR000160">
    <property type="entry name" value="GGDEF_dom"/>
</dbReference>
<dbReference type="CDD" id="cd01949">
    <property type="entry name" value="GGDEF"/>
    <property type="match status" value="1"/>
</dbReference>
<name>A0A1I4P7L1_9BURK</name>
<dbReference type="PROSITE" id="PS50887">
    <property type="entry name" value="GGDEF"/>
    <property type="match status" value="1"/>
</dbReference>
<evidence type="ECO:0000259" key="4">
    <source>
        <dbReference type="PROSITE" id="PS50887"/>
    </source>
</evidence>
<feature type="transmembrane region" description="Helical" evidence="3">
    <location>
        <begin position="93"/>
        <end position="111"/>
    </location>
</feature>
<feature type="transmembrane region" description="Helical" evidence="3">
    <location>
        <begin position="150"/>
        <end position="171"/>
    </location>
</feature>
<evidence type="ECO:0000256" key="2">
    <source>
        <dbReference type="ARBA" id="ARBA00034247"/>
    </source>
</evidence>
<keyword evidence="6" id="KW-1185">Reference proteome</keyword>
<sequence>MGALFAVWQHHAGGDCLAAAAALHWGIAPQGNAVLNPETLLLVEVCITLLTTALLLAAAFYTDSVEEQRLWALGNVTACAGLAVSAMDGLPQLVHGVLSYGVMALGMGLILRGVCLFCAEPLAWSRVALIVAVPLALAGYFSVVEPSLRVRLSLSGFYFGALCWLCAATLLRHADWRSVAISVLGFTALGLALGARGVYLVLYPLPPAGRGALPLDLSLLATALAQVCVAFGMVMMVTRRYAEQLRRLSTLDPLTGALNRAALEQQGGRVAQRTLHGGRSLSVLMLDADHFKQVNDSHGHPVGDEVLRHLTRLLRQELRPLDLLARYGGEEFVLVLDGIDLAGAAGVAERLRDKVERAPVAVDGQAVHYTVSVGAACSDEHGYDLLRLIAVGDAAMYAAKRAGRNRVVCL</sequence>
<evidence type="ECO:0000256" key="3">
    <source>
        <dbReference type="SAM" id="Phobius"/>
    </source>
</evidence>
<dbReference type="EC" id="2.7.7.65" evidence="1"/>
<feature type="transmembrane region" description="Helical" evidence="3">
    <location>
        <begin position="217"/>
        <end position="237"/>
    </location>
</feature>
<dbReference type="PANTHER" id="PTHR45138">
    <property type="entry name" value="REGULATORY COMPONENTS OF SENSORY TRANSDUCTION SYSTEM"/>
    <property type="match status" value="1"/>
</dbReference>
<organism evidence="5 6">
    <name type="scientific">Rugamonas rubra</name>
    <dbReference type="NCBI Taxonomy" id="758825"/>
    <lineage>
        <taxon>Bacteria</taxon>
        <taxon>Pseudomonadati</taxon>
        <taxon>Pseudomonadota</taxon>
        <taxon>Betaproteobacteria</taxon>
        <taxon>Burkholderiales</taxon>
        <taxon>Oxalobacteraceae</taxon>
        <taxon>Telluria group</taxon>
        <taxon>Rugamonas</taxon>
    </lineage>
</organism>
<dbReference type="PANTHER" id="PTHR45138:SF9">
    <property type="entry name" value="DIGUANYLATE CYCLASE DGCM-RELATED"/>
    <property type="match status" value="1"/>
</dbReference>
<evidence type="ECO:0000313" key="6">
    <source>
        <dbReference type="Proteomes" id="UP000199470"/>
    </source>
</evidence>
<keyword evidence="3" id="KW-1133">Transmembrane helix</keyword>
<dbReference type="Pfam" id="PF00990">
    <property type="entry name" value="GGDEF"/>
    <property type="match status" value="1"/>
</dbReference>
<dbReference type="SUPFAM" id="SSF55073">
    <property type="entry name" value="Nucleotide cyclase"/>
    <property type="match status" value="1"/>
</dbReference>
<evidence type="ECO:0000313" key="5">
    <source>
        <dbReference type="EMBL" id="SFM23788.1"/>
    </source>
</evidence>
<gene>
    <name evidence="5" type="ORF">SAMN02982985_03313</name>
</gene>
<keyword evidence="3" id="KW-0472">Membrane</keyword>
<dbReference type="Gene3D" id="3.30.70.270">
    <property type="match status" value="1"/>
</dbReference>
<dbReference type="InterPro" id="IPR029787">
    <property type="entry name" value="Nucleotide_cyclase"/>
</dbReference>
<protein>
    <recommendedName>
        <fullName evidence="1">diguanylate cyclase</fullName>
        <ecNumber evidence="1">2.7.7.65</ecNumber>
    </recommendedName>
</protein>
<feature type="transmembrane region" description="Helical" evidence="3">
    <location>
        <begin position="40"/>
        <end position="61"/>
    </location>
</feature>
<proteinExistence type="predicted"/>
<feature type="transmembrane region" description="Helical" evidence="3">
    <location>
        <begin position="123"/>
        <end position="144"/>
    </location>
</feature>
<dbReference type="AlphaFoldDB" id="A0A1I4P7L1"/>
<dbReference type="FunFam" id="3.30.70.270:FF:000001">
    <property type="entry name" value="Diguanylate cyclase domain protein"/>
    <property type="match status" value="1"/>
</dbReference>
<keyword evidence="3" id="KW-0812">Transmembrane</keyword>
<feature type="domain" description="GGDEF" evidence="4">
    <location>
        <begin position="279"/>
        <end position="410"/>
    </location>
</feature>
<dbReference type="EMBL" id="FOTW01000015">
    <property type="protein sequence ID" value="SFM23788.1"/>
    <property type="molecule type" value="Genomic_DNA"/>
</dbReference>